<proteinExistence type="predicted"/>
<reference evidence="1 2" key="1">
    <citation type="submission" date="2013-08" db="EMBL/GenBank/DDBJ databases">
        <authorList>
            <person name="Weinstock G."/>
            <person name="Sodergren E."/>
            <person name="Wylie T."/>
            <person name="Fulton L."/>
            <person name="Fulton R."/>
            <person name="Fronick C."/>
            <person name="O'Laughlin M."/>
            <person name="Godfrey J."/>
            <person name="Miner T."/>
            <person name="Herter B."/>
            <person name="Appelbaum E."/>
            <person name="Cordes M."/>
            <person name="Lek S."/>
            <person name="Wollam A."/>
            <person name="Pepin K.H."/>
            <person name="Palsikar V.B."/>
            <person name="Mitreva M."/>
            <person name="Wilson R.K."/>
        </authorList>
    </citation>
    <scope>NUCLEOTIDE SEQUENCE [LARGE SCALE GENOMIC DNA]</scope>
    <source>
        <strain evidence="1 2">F0542</strain>
    </source>
</reference>
<dbReference type="Proteomes" id="UP000016536">
    <property type="component" value="Unassembled WGS sequence"/>
</dbReference>
<name>U1Q768_9ACTO</name>
<dbReference type="HOGENOM" id="CLU_2614038_0_0_11"/>
<keyword evidence="2" id="KW-1185">Reference proteome</keyword>
<sequence length="78" mass="8285">MGAVELIAQGPDRTGDAAGCVHRPGAAGRFTGDFSQAGHGAGSRSWFFTVLHCSWPDRRQGGSASMVRGIRATRLTRR</sequence>
<gene>
    <name evidence="1" type="ORF">HMPREF1979_01706</name>
</gene>
<evidence type="ECO:0000313" key="2">
    <source>
        <dbReference type="Proteomes" id="UP000016536"/>
    </source>
</evidence>
<organism evidence="1 2">
    <name type="scientific">Actinomyces johnsonii F0542</name>
    <dbReference type="NCBI Taxonomy" id="1321818"/>
    <lineage>
        <taxon>Bacteria</taxon>
        <taxon>Bacillati</taxon>
        <taxon>Actinomycetota</taxon>
        <taxon>Actinomycetes</taxon>
        <taxon>Actinomycetales</taxon>
        <taxon>Actinomycetaceae</taxon>
        <taxon>Actinomyces</taxon>
    </lineage>
</organism>
<comment type="caution">
    <text evidence="1">The sequence shown here is derived from an EMBL/GenBank/DDBJ whole genome shotgun (WGS) entry which is preliminary data.</text>
</comment>
<accession>U1Q768</accession>
<protein>
    <submittedName>
        <fullName evidence="1">Uncharacterized protein</fullName>
    </submittedName>
</protein>
<dbReference type="EMBL" id="AWSE01000084">
    <property type="protein sequence ID" value="ERH23710.1"/>
    <property type="molecule type" value="Genomic_DNA"/>
</dbReference>
<evidence type="ECO:0000313" key="1">
    <source>
        <dbReference type="EMBL" id="ERH23710.1"/>
    </source>
</evidence>
<dbReference type="AlphaFoldDB" id="U1Q768"/>